<dbReference type="PROSITE" id="PS50850">
    <property type="entry name" value="MFS"/>
    <property type="match status" value="1"/>
</dbReference>
<feature type="transmembrane region" description="Helical" evidence="5">
    <location>
        <begin position="113"/>
        <end position="134"/>
    </location>
</feature>
<dbReference type="EMBL" id="VFLP01000055">
    <property type="protein sequence ID" value="TRX90424.1"/>
    <property type="molecule type" value="Genomic_DNA"/>
</dbReference>
<gene>
    <name evidence="7" type="ORF">FHL15_008593</name>
</gene>
<evidence type="ECO:0000313" key="7">
    <source>
        <dbReference type="EMBL" id="TRX90424.1"/>
    </source>
</evidence>
<feature type="transmembrane region" description="Helical" evidence="5">
    <location>
        <begin position="290"/>
        <end position="313"/>
    </location>
</feature>
<dbReference type="InterPro" id="IPR011701">
    <property type="entry name" value="MFS"/>
</dbReference>
<evidence type="ECO:0000256" key="2">
    <source>
        <dbReference type="ARBA" id="ARBA00022692"/>
    </source>
</evidence>
<dbReference type="PANTHER" id="PTHR23501">
    <property type="entry name" value="MAJOR FACILITATOR SUPERFAMILY"/>
    <property type="match status" value="1"/>
</dbReference>
<dbReference type="InterPro" id="IPR036259">
    <property type="entry name" value="MFS_trans_sf"/>
</dbReference>
<sequence length="528" mass="56192">MDETTPFLQNQSHSLPRKRLLVIFPALALIQFTSFLDQTSISTSLPAIAAALNTGASISLVGACFLITSTSIQLINGRLSDIFGRKTSLVAALAIMGVGNLLSGYSVTPSQLFAARAFTGFGAGAINALVQIAIADITTLEQRGYYFGMVGVATALGNGLGPVIGGALSQTAGWRWAFWFVCPLCIVAIGYLASVWPVSSFLDSGTNGRVWSKLKLVDWAGALASLFGISLILIPISQGGVTMSWSSPVTLEMFVVGATLLGVFLAVEWRFAKLPLLPARLFTYGRSTNILIFINVLIGWIYWGNLFILPLYLQNVRGASPSRAGVLILSMTVAHGMTSALTGILISLFGHYKPIIVTGAVCWVLAAVAKLYYDQDTPIWSIIAVGILDGVGVGCSLQPVLVGLFAGSDTEDRAVLTGLRNFIRDIGGASSTTVSGAILSNVLYSQLKSRFSQEIIAKLISSAFALEHMHLTEEERGLVSRGYMEGIHAVFASFAVLIVIHLCACLCIHDYGLKHTASLQKSGQGAEE</sequence>
<feature type="transmembrane region" description="Helical" evidence="5">
    <location>
        <begin position="379"/>
        <end position="405"/>
    </location>
</feature>
<evidence type="ECO:0000256" key="1">
    <source>
        <dbReference type="ARBA" id="ARBA00004141"/>
    </source>
</evidence>
<dbReference type="Gene3D" id="1.20.1250.20">
    <property type="entry name" value="MFS general substrate transporter like domains"/>
    <property type="match status" value="1"/>
</dbReference>
<keyword evidence="2 5" id="KW-0812">Transmembrane</keyword>
<protein>
    <recommendedName>
        <fullName evidence="6">Major facilitator superfamily (MFS) profile domain-containing protein</fullName>
    </recommendedName>
</protein>
<feature type="transmembrane region" description="Helical" evidence="5">
    <location>
        <begin position="325"/>
        <end position="348"/>
    </location>
</feature>
<feature type="transmembrane region" description="Helical" evidence="5">
    <location>
        <begin position="249"/>
        <end position="269"/>
    </location>
</feature>
<dbReference type="GO" id="GO:0005886">
    <property type="term" value="C:plasma membrane"/>
    <property type="evidence" value="ECO:0007669"/>
    <property type="project" value="TreeGrafter"/>
</dbReference>
<dbReference type="Pfam" id="PF07690">
    <property type="entry name" value="MFS_1"/>
    <property type="match status" value="1"/>
</dbReference>
<dbReference type="PANTHER" id="PTHR23501:SF78">
    <property type="entry name" value="MAJOR FACILITATOR SUPERFAMILY (MFS) PROFILE DOMAIN-CONTAINING PROTEIN-RELATED"/>
    <property type="match status" value="1"/>
</dbReference>
<dbReference type="InterPro" id="IPR020846">
    <property type="entry name" value="MFS_dom"/>
</dbReference>
<dbReference type="GO" id="GO:0022857">
    <property type="term" value="F:transmembrane transporter activity"/>
    <property type="evidence" value="ECO:0007669"/>
    <property type="project" value="InterPro"/>
</dbReference>
<keyword evidence="4 5" id="KW-0472">Membrane</keyword>
<dbReference type="Proteomes" id="UP000319160">
    <property type="component" value="Unassembled WGS sequence"/>
</dbReference>
<dbReference type="SUPFAM" id="SSF103473">
    <property type="entry name" value="MFS general substrate transporter"/>
    <property type="match status" value="1"/>
</dbReference>
<feature type="transmembrane region" description="Helical" evidence="5">
    <location>
        <begin position="48"/>
        <end position="68"/>
    </location>
</feature>
<feature type="transmembrane region" description="Helical" evidence="5">
    <location>
        <begin position="146"/>
        <end position="164"/>
    </location>
</feature>
<keyword evidence="3 5" id="KW-1133">Transmembrane helix</keyword>
<evidence type="ECO:0000256" key="5">
    <source>
        <dbReference type="SAM" id="Phobius"/>
    </source>
</evidence>
<reference evidence="8" key="1">
    <citation type="submission" date="2019-06" db="EMBL/GenBank/DDBJ databases">
        <title>Draft genome sequence of the griseofulvin-producing fungus Xylaria cubensis strain G536.</title>
        <authorList>
            <person name="Mead M.E."/>
            <person name="Raja H.A."/>
            <person name="Steenwyk J.L."/>
            <person name="Knowles S.L."/>
            <person name="Oberlies N.H."/>
            <person name="Rokas A."/>
        </authorList>
    </citation>
    <scope>NUCLEOTIDE SEQUENCE [LARGE SCALE GENOMIC DNA]</scope>
    <source>
        <strain evidence="8">G536</strain>
    </source>
</reference>
<evidence type="ECO:0000256" key="4">
    <source>
        <dbReference type="ARBA" id="ARBA00023136"/>
    </source>
</evidence>
<comment type="caution">
    <text evidence="7">The sequence shown here is derived from an EMBL/GenBank/DDBJ whole genome shotgun (WGS) entry which is preliminary data.</text>
</comment>
<dbReference type="PRINTS" id="PR01036">
    <property type="entry name" value="TCRTETB"/>
</dbReference>
<proteinExistence type="predicted"/>
<evidence type="ECO:0000256" key="3">
    <source>
        <dbReference type="ARBA" id="ARBA00022989"/>
    </source>
</evidence>
<feature type="transmembrane region" description="Helical" evidence="5">
    <location>
        <begin position="355"/>
        <end position="373"/>
    </location>
</feature>
<keyword evidence="8" id="KW-1185">Reference proteome</keyword>
<name>A0A553HR42_9PEZI</name>
<evidence type="ECO:0000259" key="6">
    <source>
        <dbReference type="PROSITE" id="PS50850"/>
    </source>
</evidence>
<dbReference type="OrthoDB" id="6770063at2759"/>
<comment type="subcellular location">
    <subcellularLocation>
        <location evidence="1">Membrane</location>
        <topology evidence="1">Multi-pass membrane protein</topology>
    </subcellularLocation>
</comment>
<feature type="transmembrane region" description="Helical" evidence="5">
    <location>
        <begin position="176"/>
        <end position="196"/>
    </location>
</feature>
<feature type="transmembrane region" description="Helical" evidence="5">
    <location>
        <begin position="89"/>
        <end position="107"/>
    </location>
</feature>
<feature type="domain" description="Major facilitator superfamily (MFS) profile" evidence="6">
    <location>
        <begin position="23"/>
        <end position="476"/>
    </location>
</feature>
<dbReference type="Gene3D" id="1.20.1720.10">
    <property type="entry name" value="Multidrug resistance protein D"/>
    <property type="match status" value="1"/>
</dbReference>
<feature type="transmembrane region" description="Helical" evidence="5">
    <location>
        <begin position="20"/>
        <end position="36"/>
    </location>
</feature>
<dbReference type="AlphaFoldDB" id="A0A553HR42"/>
<organism evidence="7 8">
    <name type="scientific">Xylaria flabelliformis</name>
    <dbReference type="NCBI Taxonomy" id="2512241"/>
    <lineage>
        <taxon>Eukaryota</taxon>
        <taxon>Fungi</taxon>
        <taxon>Dikarya</taxon>
        <taxon>Ascomycota</taxon>
        <taxon>Pezizomycotina</taxon>
        <taxon>Sordariomycetes</taxon>
        <taxon>Xylariomycetidae</taxon>
        <taxon>Xylariales</taxon>
        <taxon>Xylariaceae</taxon>
        <taxon>Xylaria</taxon>
    </lineage>
</organism>
<feature type="transmembrane region" description="Helical" evidence="5">
    <location>
        <begin position="216"/>
        <end position="237"/>
    </location>
</feature>
<accession>A0A553HR42</accession>
<feature type="transmembrane region" description="Helical" evidence="5">
    <location>
        <begin position="486"/>
        <end position="508"/>
    </location>
</feature>
<evidence type="ECO:0000313" key="8">
    <source>
        <dbReference type="Proteomes" id="UP000319160"/>
    </source>
</evidence>